<protein>
    <recommendedName>
        <fullName evidence="1">F-box/LRR-repeat protein 15-like leucin rich repeat domain-containing protein</fullName>
    </recommendedName>
</protein>
<keyword evidence="3" id="KW-1185">Reference proteome</keyword>
<dbReference type="Pfam" id="PF25372">
    <property type="entry name" value="DUF7885"/>
    <property type="match status" value="1"/>
</dbReference>
<evidence type="ECO:0000259" key="1">
    <source>
        <dbReference type="Pfam" id="PF25372"/>
    </source>
</evidence>
<evidence type="ECO:0000313" key="2">
    <source>
        <dbReference type="EMBL" id="TWU13569.1"/>
    </source>
</evidence>
<reference evidence="2 3" key="1">
    <citation type="submission" date="2019-02" db="EMBL/GenBank/DDBJ databases">
        <title>Deep-cultivation of Planctomycetes and their phenomic and genomic characterization uncovers novel biology.</title>
        <authorList>
            <person name="Wiegand S."/>
            <person name="Jogler M."/>
            <person name="Boedeker C."/>
            <person name="Pinto D."/>
            <person name="Vollmers J."/>
            <person name="Rivas-Marin E."/>
            <person name="Kohn T."/>
            <person name="Peeters S.H."/>
            <person name="Heuer A."/>
            <person name="Rast P."/>
            <person name="Oberbeckmann S."/>
            <person name="Bunk B."/>
            <person name="Jeske O."/>
            <person name="Meyerdierks A."/>
            <person name="Storesund J.E."/>
            <person name="Kallscheuer N."/>
            <person name="Luecker S."/>
            <person name="Lage O.M."/>
            <person name="Pohl T."/>
            <person name="Merkel B.J."/>
            <person name="Hornburger P."/>
            <person name="Mueller R.-W."/>
            <person name="Bruemmer F."/>
            <person name="Labrenz M."/>
            <person name="Spormann A.M."/>
            <person name="Op Den Camp H."/>
            <person name="Overmann J."/>
            <person name="Amann R."/>
            <person name="Jetten M.S.M."/>
            <person name="Mascher T."/>
            <person name="Medema M.H."/>
            <person name="Devos D.P."/>
            <person name="Kaster A.-K."/>
            <person name="Ovreas L."/>
            <person name="Rohde M."/>
            <person name="Galperin M.Y."/>
            <person name="Jogler C."/>
        </authorList>
    </citation>
    <scope>NUCLEOTIDE SEQUENCE [LARGE SCALE GENOMIC DNA]</scope>
    <source>
        <strain evidence="2 3">CA54</strain>
    </source>
</reference>
<dbReference type="OrthoDB" id="272105at2"/>
<dbReference type="EMBL" id="SJPP01000001">
    <property type="protein sequence ID" value="TWU13569.1"/>
    <property type="molecule type" value="Genomic_DNA"/>
</dbReference>
<dbReference type="Proteomes" id="UP000320735">
    <property type="component" value="Unassembled WGS sequence"/>
</dbReference>
<dbReference type="InterPro" id="IPR032675">
    <property type="entry name" value="LRR_dom_sf"/>
</dbReference>
<feature type="domain" description="F-box/LRR-repeat protein 15-like leucin rich repeat" evidence="1">
    <location>
        <begin position="30"/>
        <end position="95"/>
    </location>
</feature>
<name>A0A5C6BRQ5_9PLAN</name>
<gene>
    <name evidence="2" type="ORF">CA54_24040</name>
</gene>
<dbReference type="InterPro" id="IPR006553">
    <property type="entry name" value="Leu-rich_rpt_Cys-con_subtyp"/>
</dbReference>
<sequence length="132" mass="15222">MDHDFQRVVSIEGSANHLRPAANHLRWLRNVEYVLLREATDEDLAYIGQFTELKILDLRYCEKITDTGLQHLLSLTKVEDLDLSETAVTFDGVRQLYVLHNLQRLDLGGLELNEAQRDELQQALPGCEVTRY</sequence>
<dbReference type="Gene3D" id="3.80.10.10">
    <property type="entry name" value="Ribonuclease Inhibitor"/>
    <property type="match status" value="1"/>
</dbReference>
<organism evidence="2 3">
    <name type="scientific">Symmachiella macrocystis</name>
    <dbReference type="NCBI Taxonomy" id="2527985"/>
    <lineage>
        <taxon>Bacteria</taxon>
        <taxon>Pseudomonadati</taxon>
        <taxon>Planctomycetota</taxon>
        <taxon>Planctomycetia</taxon>
        <taxon>Planctomycetales</taxon>
        <taxon>Planctomycetaceae</taxon>
        <taxon>Symmachiella</taxon>
    </lineage>
</organism>
<evidence type="ECO:0000313" key="3">
    <source>
        <dbReference type="Proteomes" id="UP000320735"/>
    </source>
</evidence>
<dbReference type="AlphaFoldDB" id="A0A5C6BRQ5"/>
<dbReference type="InterPro" id="IPR057207">
    <property type="entry name" value="FBXL15_LRR"/>
</dbReference>
<accession>A0A5C6BRQ5</accession>
<proteinExistence type="predicted"/>
<dbReference type="SUPFAM" id="SSF52047">
    <property type="entry name" value="RNI-like"/>
    <property type="match status" value="1"/>
</dbReference>
<comment type="caution">
    <text evidence="2">The sequence shown here is derived from an EMBL/GenBank/DDBJ whole genome shotgun (WGS) entry which is preliminary data.</text>
</comment>
<dbReference type="SMART" id="SM00367">
    <property type="entry name" value="LRR_CC"/>
    <property type="match status" value="1"/>
</dbReference>